<dbReference type="Proteomes" id="UP000541444">
    <property type="component" value="Unassembled WGS sequence"/>
</dbReference>
<reference evidence="1 2" key="1">
    <citation type="journal article" date="2020" name="IScience">
        <title>Genome Sequencing of the Endangered Kingdonia uniflora (Circaeasteraceae, Ranunculales) Reveals Potential Mechanisms of Evolutionary Specialization.</title>
        <authorList>
            <person name="Sun Y."/>
            <person name="Deng T."/>
            <person name="Zhang A."/>
            <person name="Moore M.J."/>
            <person name="Landis J.B."/>
            <person name="Lin N."/>
            <person name="Zhang H."/>
            <person name="Zhang X."/>
            <person name="Huang J."/>
            <person name="Zhang X."/>
            <person name="Sun H."/>
            <person name="Wang H."/>
        </authorList>
    </citation>
    <scope>NUCLEOTIDE SEQUENCE [LARGE SCALE GENOMIC DNA]</scope>
    <source>
        <strain evidence="1">TB1705</strain>
        <tissue evidence="1">Leaf</tissue>
    </source>
</reference>
<evidence type="ECO:0000313" key="2">
    <source>
        <dbReference type="Proteomes" id="UP000541444"/>
    </source>
</evidence>
<keyword evidence="2" id="KW-1185">Reference proteome</keyword>
<accession>A0A7J7NXV8</accession>
<evidence type="ECO:0000313" key="1">
    <source>
        <dbReference type="EMBL" id="KAF6171748.1"/>
    </source>
</evidence>
<dbReference type="OrthoDB" id="2019425at2759"/>
<dbReference type="AlphaFoldDB" id="A0A7J7NXV8"/>
<dbReference type="EMBL" id="JACGCM010000455">
    <property type="protein sequence ID" value="KAF6171748.1"/>
    <property type="molecule type" value="Genomic_DNA"/>
</dbReference>
<sequence>MVSSSHLSLTNALLHHSQNAAVSQKLRNSHKNLSLFFSKRPITTCVLTKSTDIQRVVPLAASIAILLWSNPGLSNELELSISPWELEMCLKTRFYAEIFRNKQEIQDKYCLRGAEWGIGDCSTDGMTETEKEGFIAMLKKKMEPR</sequence>
<gene>
    <name evidence="1" type="ORF">GIB67_007269</name>
</gene>
<protein>
    <submittedName>
        <fullName evidence="1">Uncharacterized protein</fullName>
    </submittedName>
</protein>
<name>A0A7J7NXV8_9MAGN</name>
<proteinExistence type="predicted"/>
<dbReference type="PANTHER" id="PTHR36730:SF1">
    <property type="entry name" value="CATHEPSIN PROPEPTIDE INHIBITOR DOMAIN-CONTAINING PROTEIN"/>
    <property type="match status" value="1"/>
</dbReference>
<dbReference type="PANTHER" id="PTHR36730">
    <property type="entry name" value="OS03G0210700 PROTEIN"/>
    <property type="match status" value="1"/>
</dbReference>
<organism evidence="1 2">
    <name type="scientific">Kingdonia uniflora</name>
    <dbReference type="NCBI Taxonomy" id="39325"/>
    <lineage>
        <taxon>Eukaryota</taxon>
        <taxon>Viridiplantae</taxon>
        <taxon>Streptophyta</taxon>
        <taxon>Embryophyta</taxon>
        <taxon>Tracheophyta</taxon>
        <taxon>Spermatophyta</taxon>
        <taxon>Magnoliopsida</taxon>
        <taxon>Ranunculales</taxon>
        <taxon>Circaeasteraceae</taxon>
        <taxon>Kingdonia</taxon>
    </lineage>
</organism>
<comment type="caution">
    <text evidence="1">The sequence shown here is derived from an EMBL/GenBank/DDBJ whole genome shotgun (WGS) entry which is preliminary data.</text>
</comment>